<name>A0A3B0VM21_9ZZZZ</name>
<organism evidence="2">
    <name type="scientific">hydrothermal vent metagenome</name>
    <dbReference type="NCBI Taxonomy" id="652676"/>
    <lineage>
        <taxon>unclassified sequences</taxon>
        <taxon>metagenomes</taxon>
        <taxon>ecological metagenomes</taxon>
    </lineage>
</organism>
<dbReference type="EMBL" id="UOEU01000684">
    <property type="protein sequence ID" value="VAW37879.1"/>
    <property type="molecule type" value="Genomic_DNA"/>
</dbReference>
<gene>
    <name evidence="2" type="ORF">MNBD_CHLOROFLEXI01-925</name>
</gene>
<dbReference type="AlphaFoldDB" id="A0A3B0VM21"/>
<evidence type="ECO:0000259" key="1">
    <source>
        <dbReference type="Pfam" id="PF01909"/>
    </source>
</evidence>
<reference evidence="2" key="1">
    <citation type="submission" date="2018-06" db="EMBL/GenBank/DDBJ databases">
        <authorList>
            <person name="Zhirakovskaya E."/>
        </authorList>
    </citation>
    <scope>NUCLEOTIDE SEQUENCE</scope>
</reference>
<dbReference type="GO" id="GO:0016779">
    <property type="term" value="F:nucleotidyltransferase activity"/>
    <property type="evidence" value="ECO:0007669"/>
    <property type="project" value="InterPro"/>
</dbReference>
<dbReference type="InterPro" id="IPR002934">
    <property type="entry name" value="Polymerase_NTP_transf_dom"/>
</dbReference>
<dbReference type="PANTHER" id="PTHR33933">
    <property type="entry name" value="NUCLEOTIDYLTRANSFERASE"/>
    <property type="match status" value="1"/>
</dbReference>
<protein>
    <recommendedName>
        <fullName evidence="1">Polymerase nucleotidyl transferase domain-containing protein</fullName>
    </recommendedName>
</protein>
<dbReference type="SUPFAM" id="SSF81301">
    <property type="entry name" value="Nucleotidyltransferase"/>
    <property type="match status" value="1"/>
</dbReference>
<dbReference type="CDD" id="cd05403">
    <property type="entry name" value="NT_KNTase_like"/>
    <property type="match status" value="1"/>
</dbReference>
<feature type="domain" description="Polymerase nucleotidyl transferase" evidence="1">
    <location>
        <begin position="13"/>
        <end position="84"/>
    </location>
</feature>
<dbReference type="Gene3D" id="3.30.460.10">
    <property type="entry name" value="Beta Polymerase, domain 2"/>
    <property type="match status" value="1"/>
</dbReference>
<dbReference type="PANTHER" id="PTHR33933:SF1">
    <property type="entry name" value="PROTEIN ADENYLYLTRANSFERASE MNTA-RELATED"/>
    <property type="match status" value="1"/>
</dbReference>
<proteinExistence type="predicted"/>
<dbReference type="InterPro" id="IPR052548">
    <property type="entry name" value="Type_VII_TA_antitoxin"/>
</dbReference>
<accession>A0A3B0VM21</accession>
<evidence type="ECO:0000313" key="2">
    <source>
        <dbReference type="EMBL" id="VAW37879.1"/>
    </source>
</evidence>
<sequence length="110" mass="12502">MALMAQIEKSELLKQVKTAVLALAPNSEIILYGSRAKGTVHIDSDWDFLILLPSPRNKTLEAQIKDRLYDVELETDTILSSIIRSKQEWRSARYAVLPLRQHIEQDGVSL</sequence>
<dbReference type="InterPro" id="IPR043519">
    <property type="entry name" value="NT_sf"/>
</dbReference>
<dbReference type="Pfam" id="PF01909">
    <property type="entry name" value="NTP_transf_2"/>
    <property type="match status" value="1"/>
</dbReference>